<evidence type="ECO:0000256" key="1">
    <source>
        <dbReference type="SAM" id="Phobius"/>
    </source>
</evidence>
<organism evidence="3 4">
    <name type="scientific">Rhodoplanes serenus</name>
    <dbReference type="NCBI Taxonomy" id="200615"/>
    <lineage>
        <taxon>Bacteria</taxon>
        <taxon>Pseudomonadati</taxon>
        <taxon>Pseudomonadota</taxon>
        <taxon>Alphaproteobacteria</taxon>
        <taxon>Hyphomicrobiales</taxon>
        <taxon>Nitrobacteraceae</taxon>
        <taxon>Rhodoplanes</taxon>
    </lineage>
</organism>
<evidence type="ECO:0000313" key="3">
    <source>
        <dbReference type="EMBL" id="VCU07108.1"/>
    </source>
</evidence>
<dbReference type="Proteomes" id="UP000438991">
    <property type="component" value="Unassembled WGS sequence"/>
</dbReference>
<dbReference type="Proteomes" id="UP000289200">
    <property type="component" value="Unassembled WGS sequence"/>
</dbReference>
<name>A0A3S4B1Z7_9BRAD</name>
<comment type="caution">
    <text evidence="3">The sequence shown here is derived from an EMBL/GenBank/DDBJ whole genome shotgun (WGS) entry which is preliminary data.</text>
</comment>
<dbReference type="EMBL" id="WNKV01000001">
    <property type="protein sequence ID" value="MTW14703.1"/>
    <property type="molecule type" value="Genomic_DNA"/>
</dbReference>
<keyword evidence="1" id="KW-0472">Membrane</keyword>
<reference evidence="3" key="2">
    <citation type="submission" date="2018-10" db="EMBL/GenBank/DDBJ databases">
        <authorList>
            <person name="Peiro R."/>
            <person name="Begona"/>
            <person name="Cbmso G."/>
            <person name="Lopez M."/>
            <person name="Gonzalez S."/>
            <person name="Sacristan E."/>
            <person name="Castillo E."/>
        </authorList>
    </citation>
    <scope>NUCLEOTIDE SEQUENCE</scope>
    <source>
        <strain evidence="3">Rhod_genome</strain>
    </source>
</reference>
<proteinExistence type="predicted"/>
<feature type="transmembrane region" description="Helical" evidence="1">
    <location>
        <begin position="6"/>
        <end position="29"/>
    </location>
</feature>
<dbReference type="AlphaFoldDB" id="A0A3S4B1Z7"/>
<keyword evidence="4" id="KW-1185">Reference proteome</keyword>
<dbReference type="EMBL" id="UWOC01000022">
    <property type="protein sequence ID" value="VCU07108.1"/>
    <property type="molecule type" value="Genomic_DNA"/>
</dbReference>
<dbReference type="RefSeq" id="WP_155478238.1">
    <property type="nucleotide sequence ID" value="NZ_NPEW01000033.1"/>
</dbReference>
<keyword evidence="1" id="KW-0812">Transmembrane</keyword>
<evidence type="ECO:0000313" key="5">
    <source>
        <dbReference type="Proteomes" id="UP000438991"/>
    </source>
</evidence>
<reference evidence="4" key="1">
    <citation type="submission" date="2018-10" db="EMBL/GenBank/DDBJ databases">
        <authorList>
            <person name="Peiro R."/>
            <person name="Begona"/>
            <person name="Cbmso G."/>
            <person name="Lopez M."/>
            <person name="Gonzalez S."/>
            <person name="Sacristan E."/>
            <person name="Castillo E."/>
        </authorList>
    </citation>
    <scope>NUCLEOTIDE SEQUENCE [LARGE SCALE GENOMIC DNA]</scope>
</reference>
<sequence>MTWETFIPSLALMTLGAFFAFAVMQFVAFSRRRSNREAIKRSFSDHSAGSPGAPDR</sequence>
<reference evidence="2 5" key="3">
    <citation type="submission" date="2019-11" db="EMBL/GenBank/DDBJ databases">
        <title>Whole-genome sequence of Rhodoplanes serenus DSM 18633, type strain.</title>
        <authorList>
            <person name="Kyndt J.A."/>
            <person name="Meyer T.E."/>
        </authorList>
    </citation>
    <scope>NUCLEOTIDE SEQUENCE [LARGE SCALE GENOMIC DNA]</scope>
    <source>
        <strain evidence="2 5">DSM 18633</strain>
    </source>
</reference>
<evidence type="ECO:0000313" key="2">
    <source>
        <dbReference type="EMBL" id="MTW14703.1"/>
    </source>
</evidence>
<gene>
    <name evidence="2" type="ORF">GJ689_00540</name>
    <name evidence="3" type="ORF">RHODGE_RHODGE_00412</name>
</gene>
<evidence type="ECO:0000313" key="4">
    <source>
        <dbReference type="Proteomes" id="UP000289200"/>
    </source>
</evidence>
<accession>A0A3S4B1Z7</accession>
<keyword evidence="1" id="KW-1133">Transmembrane helix</keyword>
<protein>
    <submittedName>
        <fullName evidence="3">Uncharacterized protein</fullName>
    </submittedName>
</protein>